<proteinExistence type="predicted"/>
<dbReference type="PANTHER" id="PTHR43289:SF6">
    <property type="entry name" value="SERINE_THREONINE-PROTEIN KINASE NEKL-3"/>
    <property type="match status" value="1"/>
</dbReference>
<dbReference type="InterPro" id="IPR017441">
    <property type="entry name" value="Protein_kinase_ATP_BS"/>
</dbReference>
<keyword evidence="9" id="KW-1185">Reference proteome</keyword>
<keyword evidence="4 5" id="KW-0067">ATP-binding</keyword>
<dbReference type="Pfam" id="PF14326">
    <property type="entry name" value="DUF4384"/>
    <property type="match status" value="1"/>
</dbReference>
<dbReference type="PROSITE" id="PS00107">
    <property type="entry name" value="PROTEIN_KINASE_ATP"/>
    <property type="match status" value="1"/>
</dbReference>
<evidence type="ECO:0000313" key="8">
    <source>
        <dbReference type="EMBL" id="TDR42030.1"/>
    </source>
</evidence>
<dbReference type="EMBL" id="SNZH01000009">
    <property type="protein sequence ID" value="TDR42030.1"/>
    <property type="molecule type" value="Genomic_DNA"/>
</dbReference>
<dbReference type="OrthoDB" id="9801841at2"/>
<comment type="caution">
    <text evidence="8">The sequence shown here is derived from an EMBL/GenBank/DDBJ whole genome shotgun (WGS) entry which is preliminary data.</text>
</comment>
<feature type="binding site" evidence="5">
    <location>
        <position position="45"/>
    </location>
    <ligand>
        <name>ATP</name>
        <dbReference type="ChEBI" id="CHEBI:30616"/>
    </ligand>
</feature>
<evidence type="ECO:0000259" key="7">
    <source>
        <dbReference type="PROSITE" id="PS50011"/>
    </source>
</evidence>
<evidence type="ECO:0000256" key="6">
    <source>
        <dbReference type="SAM" id="MobiDB-lite"/>
    </source>
</evidence>
<dbReference type="AlphaFoldDB" id="A0A4R6YU33"/>
<feature type="compositionally biased region" description="Low complexity" evidence="6">
    <location>
        <begin position="375"/>
        <end position="389"/>
    </location>
</feature>
<dbReference type="InterPro" id="IPR025493">
    <property type="entry name" value="DUF4384"/>
</dbReference>
<keyword evidence="2 5" id="KW-0547">Nucleotide-binding</keyword>
<gene>
    <name evidence="8" type="ORF">DFR29_10986</name>
</gene>
<reference evidence="8 9" key="1">
    <citation type="submission" date="2019-03" db="EMBL/GenBank/DDBJ databases">
        <title>Genomic Encyclopedia of Type Strains, Phase IV (KMG-IV): sequencing the most valuable type-strain genomes for metagenomic binning, comparative biology and taxonomic classification.</title>
        <authorList>
            <person name="Goeker M."/>
        </authorList>
    </citation>
    <scope>NUCLEOTIDE SEQUENCE [LARGE SCALE GENOMIC DNA]</scope>
    <source>
        <strain evidence="8 9">DSM 21667</strain>
    </source>
</reference>
<dbReference type="SMART" id="SM00220">
    <property type="entry name" value="S_TKc"/>
    <property type="match status" value="1"/>
</dbReference>
<evidence type="ECO:0000313" key="9">
    <source>
        <dbReference type="Proteomes" id="UP000295293"/>
    </source>
</evidence>
<dbReference type="Gene3D" id="1.10.510.10">
    <property type="entry name" value="Transferase(Phosphotransferase) domain 1"/>
    <property type="match status" value="1"/>
</dbReference>
<name>A0A4R6YU33_9GAMM</name>
<evidence type="ECO:0000256" key="3">
    <source>
        <dbReference type="ARBA" id="ARBA00022777"/>
    </source>
</evidence>
<dbReference type="InterPro" id="IPR000719">
    <property type="entry name" value="Prot_kinase_dom"/>
</dbReference>
<feature type="domain" description="Protein kinase" evidence="7">
    <location>
        <begin position="16"/>
        <end position="292"/>
    </location>
</feature>
<evidence type="ECO:0000256" key="5">
    <source>
        <dbReference type="PROSITE-ProRule" id="PRU10141"/>
    </source>
</evidence>
<dbReference type="PANTHER" id="PTHR43289">
    <property type="entry name" value="MITOGEN-ACTIVATED PROTEIN KINASE KINASE KINASE 20-RELATED"/>
    <property type="match status" value="1"/>
</dbReference>
<feature type="compositionally biased region" description="Basic and acidic residues" evidence="6">
    <location>
        <begin position="235"/>
        <end position="250"/>
    </location>
</feature>
<dbReference type="Gene3D" id="3.30.200.20">
    <property type="entry name" value="Phosphorylase Kinase, domain 1"/>
    <property type="match status" value="1"/>
</dbReference>
<evidence type="ECO:0000256" key="4">
    <source>
        <dbReference type="ARBA" id="ARBA00022840"/>
    </source>
</evidence>
<protein>
    <submittedName>
        <fullName evidence="8">Serine/threonine protein kinase</fullName>
    </submittedName>
</protein>
<feature type="region of interest" description="Disordered" evidence="6">
    <location>
        <begin position="234"/>
        <end position="253"/>
    </location>
</feature>
<keyword evidence="8" id="KW-0723">Serine/threonine-protein kinase</keyword>
<evidence type="ECO:0000256" key="1">
    <source>
        <dbReference type="ARBA" id="ARBA00022679"/>
    </source>
</evidence>
<organism evidence="8 9">
    <name type="scientific">Tahibacter aquaticus</name>
    <dbReference type="NCBI Taxonomy" id="520092"/>
    <lineage>
        <taxon>Bacteria</taxon>
        <taxon>Pseudomonadati</taxon>
        <taxon>Pseudomonadota</taxon>
        <taxon>Gammaproteobacteria</taxon>
        <taxon>Lysobacterales</taxon>
        <taxon>Rhodanobacteraceae</taxon>
        <taxon>Tahibacter</taxon>
    </lineage>
</organism>
<accession>A0A4R6YU33</accession>
<dbReference type="InterPro" id="IPR011009">
    <property type="entry name" value="Kinase-like_dom_sf"/>
</dbReference>
<keyword evidence="1" id="KW-0808">Transferase</keyword>
<dbReference type="PROSITE" id="PS00108">
    <property type="entry name" value="PROTEIN_KINASE_ST"/>
    <property type="match status" value="1"/>
</dbReference>
<feature type="region of interest" description="Disordered" evidence="6">
    <location>
        <begin position="359"/>
        <end position="389"/>
    </location>
</feature>
<dbReference type="GO" id="GO:0005524">
    <property type="term" value="F:ATP binding"/>
    <property type="evidence" value="ECO:0007669"/>
    <property type="project" value="UniProtKB-UniRule"/>
</dbReference>
<dbReference type="InterPro" id="IPR008271">
    <property type="entry name" value="Ser/Thr_kinase_AS"/>
</dbReference>
<dbReference type="RefSeq" id="WP_133819524.1">
    <property type="nucleotide sequence ID" value="NZ_SNZH01000009.1"/>
</dbReference>
<evidence type="ECO:0000256" key="2">
    <source>
        <dbReference type="ARBA" id="ARBA00022741"/>
    </source>
</evidence>
<dbReference type="Proteomes" id="UP000295293">
    <property type="component" value="Unassembled WGS sequence"/>
</dbReference>
<dbReference type="SUPFAM" id="SSF56112">
    <property type="entry name" value="Protein kinase-like (PK-like)"/>
    <property type="match status" value="1"/>
</dbReference>
<keyword evidence="3 8" id="KW-0418">Kinase</keyword>
<dbReference type="Pfam" id="PF00069">
    <property type="entry name" value="Pkinase"/>
    <property type="match status" value="1"/>
</dbReference>
<dbReference type="PROSITE" id="PS50011">
    <property type="entry name" value="PROTEIN_KINASE_DOM"/>
    <property type="match status" value="1"/>
</dbReference>
<sequence length="577" mass="61913">MSVEALPSGTRLEGNLEIRRVLGRGGFGITYLVHDHDLERDFVVKEFFPHGLARRAGVRVVALENSALMEDFRHFLGRFRDEARMAASIDHPNLVKVHRYFAANGTGYFQMDWHEGETLQTLLKRQPTLSASEVVKLVGPLLDGLQRLHEAQLIHRDIKPGNIYLRSNGQPLLLDFGAARTAANGCFSPQLTVILSPGYVPLEQYSVDGSAQGPHSDIYGVGAVMYRLLTGSDPDDAKKRSAQSNEERLRASCSARAPAHVPRALCDVVDRAMAVDAGARIADAPALRREVLAAMASHAGLVVQSGPPAGPGSPSAPAATAAGRWTRPALVSVAALLAIAFVGVSIGWRQNRLQPAAEASRPAAAAMPAPPRVASPPGQESSPPPSQSATAAAAAALPPVDDMVQKIRASLADRDLTVTVALDPPRSSFVEGELISIGFSTREAAYALVFVYSQDRSVTMLYPNDYAEGEKVKPDVMNWVGGERKFVIRVVPPFGVDTIHVVAFRNPDDVKLLLGALDIKKTARDLFAIERSSLERSISALRSRGLAVEKRNDAIQEGARSGWGDAVAAIATRAGLH</sequence>
<dbReference type="CDD" id="cd14014">
    <property type="entry name" value="STKc_PknB_like"/>
    <property type="match status" value="1"/>
</dbReference>
<dbReference type="GO" id="GO:0004674">
    <property type="term" value="F:protein serine/threonine kinase activity"/>
    <property type="evidence" value="ECO:0007669"/>
    <property type="project" value="UniProtKB-KW"/>
</dbReference>